<accession>A0A6H5HGX3</accession>
<evidence type="ECO:0000313" key="2">
    <source>
        <dbReference type="Proteomes" id="UP000479000"/>
    </source>
</evidence>
<feature type="non-terminal residue" evidence="1">
    <location>
        <position position="58"/>
    </location>
</feature>
<proteinExistence type="predicted"/>
<keyword evidence="2" id="KW-1185">Reference proteome</keyword>
<dbReference type="AlphaFoldDB" id="A0A6H5HGX3"/>
<evidence type="ECO:0000313" key="1">
    <source>
        <dbReference type="EMBL" id="CAB0013095.1"/>
    </source>
</evidence>
<name>A0A6H5HGX3_9HEMI</name>
<dbReference type="Proteomes" id="UP000479000">
    <property type="component" value="Unassembled WGS sequence"/>
</dbReference>
<gene>
    <name evidence="1" type="ORF">NTEN_LOCUS17746</name>
</gene>
<sequence>MRSLNQIWPTLLIDVGGRLVSPVRQDNRRPEARRWRSASHIFVRHRRPAITHHVAYMK</sequence>
<dbReference type="EMBL" id="CADCXU010026048">
    <property type="protein sequence ID" value="CAB0013095.1"/>
    <property type="molecule type" value="Genomic_DNA"/>
</dbReference>
<reference evidence="1 2" key="1">
    <citation type="submission" date="2020-02" db="EMBL/GenBank/DDBJ databases">
        <authorList>
            <person name="Ferguson B K."/>
        </authorList>
    </citation>
    <scope>NUCLEOTIDE SEQUENCE [LARGE SCALE GENOMIC DNA]</scope>
</reference>
<organism evidence="1 2">
    <name type="scientific">Nesidiocoris tenuis</name>
    <dbReference type="NCBI Taxonomy" id="355587"/>
    <lineage>
        <taxon>Eukaryota</taxon>
        <taxon>Metazoa</taxon>
        <taxon>Ecdysozoa</taxon>
        <taxon>Arthropoda</taxon>
        <taxon>Hexapoda</taxon>
        <taxon>Insecta</taxon>
        <taxon>Pterygota</taxon>
        <taxon>Neoptera</taxon>
        <taxon>Paraneoptera</taxon>
        <taxon>Hemiptera</taxon>
        <taxon>Heteroptera</taxon>
        <taxon>Panheteroptera</taxon>
        <taxon>Cimicomorpha</taxon>
        <taxon>Miridae</taxon>
        <taxon>Dicyphina</taxon>
        <taxon>Nesidiocoris</taxon>
    </lineage>
</organism>
<protein>
    <submittedName>
        <fullName evidence="1">Uncharacterized protein</fullName>
    </submittedName>
</protein>